<dbReference type="Proteomes" id="UP000663879">
    <property type="component" value="Unassembled WGS sequence"/>
</dbReference>
<dbReference type="AlphaFoldDB" id="A0A814D033"/>
<gene>
    <name evidence="1" type="ORF">OXX778_LOCUS13851</name>
</gene>
<name>A0A814D033_9BILA</name>
<protein>
    <submittedName>
        <fullName evidence="1">Uncharacterized protein</fullName>
    </submittedName>
</protein>
<organism evidence="1 2">
    <name type="scientific">Brachionus calyciflorus</name>
    <dbReference type="NCBI Taxonomy" id="104777"/>
    <lineage>
        <taxon>Eukaryota</taxon>
        <taxon>Metazoa</taxon>
        <taxon>Spiralia</taxon>
        <taxon>Gnathifera</taxon>
        <taxon>Rotifera</taxon>
        <taxon>Eurotatoria</taxon>
        <taxon>Monogononta</taxon>
        <taxon>Pseudotrocha</taxon>
        <taxon>Ploima</taxon>
        <taxon>Brachionidae</taxon>
        <taxon>Brachionus</taxon>
    </lineage>
</organism>
<evidence type="ECO:0000313" key="1">
    <source>
        <dbReference type="EMBL" id="CAF0949249.1"/>
    </source>
</evidence>
<reference evidence="1" key="1">
    <citation type="submission" date="2021-02" db="EMBL/GenBank/DDBJ databases">
        <authorList>
            <person name="Nowell W R."/>
        </authorList>
    </citation>
    <scope>NUCLEOTIDE SEQUENCE</scope>
    <source>
        <strain evidence="1">Ploen Becks lab</strain>
    </source>
</reference>
<dbReference type="EMBL" id="CAJNOC010002745">
    <property type="protein sequence ID" value="CAF0949249.1"/>
    <property type="molecule type" value="Genomic_DNA"/>
</dbReference>
<proteinExistence type="predicted"/>
<dbReference type="OrthoDB" id="9049620at2759"/>
<keyword evidence="2" id="KW-1185">Reference proteome</keyword>
<sequence length="144" mass="16168">MNHLIGLGFSLIYDYYYSHATSSVELDNIKSQCLADSIICVGGGLVNSDLLELVSCANCLSVLATTQLNNPIFVGSAYWYRTPSRSFGFSPVYYINQNYVDVVQDSNNPFRLSWYLGGEGGYRLGSFVTLHLSQNYKKYIFLKI</sequence>
<accession>A0A814D033</accession>
<comment type="caution">
    <text evidence="1">The sequence shown here is derived from an EMBL/GenBank/DDBJ whole genome shotgun (WGS) entry which is preliminary data.</text>
</comment>
<evidence type="ECO:0000313" key="2">
    <source>
        <dbReference type="Proteomes" id="UP000663879"/>
    </source>
</evidence>